<evidence type="ECO:0000313" key="6">
    <source>
        <dbReference type="EMBL" id="KAB4486879.1"/>
    </source>
</evidence>
<dbReference type="Pfam" id="PF16351">
    <property type="entry name" value="DUF4979"/>
    <property type="match status" value="1"/>
</dbReference>
<proteinExistence type="predicted"/>
<feature type="chain" id="PRO_5002966782" evidence="1">
    <location>
        <begin position="29"/>
        <end position="461"/>
    </location>
</feature>
<reference evidence="10 17" key="3">
    <citation type="submission" date="2021-06" db="EMBL/GenBank/DDBJ databases">
        <title>Interrogation of the integrated mobile genetic elements in gut-associated Bacteroides with a consensus prediction approach.</title>
        <authorList>
            <person name="Campbell D.E."/>
            <person name="Leigh J.R."/>
            <person name="Kim T."/>
            <person name="England W."/>
            <person name="Whitaker R.J."/>
            <person name="Degnan P.H."/>
        </authorList>
    </citation>
    <scope>NUCLEOTIDE SEQUENCE [LARGE SCALE GENOMIC DNA]</scope>
    <source>
        <strain evidence="11">VPI-3443</strain>
        <strain evidence="10 17">WAL8669</strain>
    </source>
</reference>
<dbReference type="Proteomes" id="UP000460317">
    <property type="component" value="Unassembled WGS sequence"/>
</dbReference>
<keyword evidence="1" id="KW-0732">Signal</keyword>
<reference evidence="8" key="5">
    <citation type="submission" date="2022-10" db="EMBL/GenBank/DDBJ databases">
        <title>Human gut microbiome strain richness.</title>
        <authorList>
            <person name="Chen-Liaw A."/>
        </authorList>
    </citation>
    <scope>NUCLEOTIDE SEQUENCE</scope>
    <source>
        <strain evidence="8">1001283st1_A3_1001283B150304_161114</strain>
    </source>
</reference>
<evidence type="ECO:0000313" key="13">
    <source>
        <dbReference type="Proteomes" id="UP000436825"/>
    </source>
</evidence>
<dbReference type="EMBL" id="WCSB01000005">
    <property type="protein sequence ID" value="KAB4453516.1"/>
    <property type="molecule type" value="Genomic_DNA"/>
</dbReference>
<dbReference type="PANTHER" id="PTHR23019">
    <property type="entry name" value="NUCLEAR PORE MEMBRANE GLYCOPROTEIN GP210-RELATED"/>
    <property type="match status" value="1"/>
</dbReference>
<accession>C6IQX1</accession>
<evidence type="ECO:0000313" key="3">
    <source>
        <dbReference type="EMBL" id="KAB4453516.1"/>
    </source>
</evidence>
<dbReference type="AlphaFoldDB" id="A0A0P0F207"/>
<dbReference type="EMBL" id="CP083685">
    <property type="protein sequence ID" value="UYU91390.1"/>
    <property type="molecule type" value="Genomic_DNA"/>
</dbReference>
<evidence type="ECO:0000259" key="2">
    <source>
        <dbReference type="SMART" id="SM00635"/>
    </source>
</evidence>
<sequence length="461" mass="49808">MKHIAFLSVKWMSVGLGMLSLLLSVASCGDKEYGDAMNEAQLMNDIEVNVGSSLPLAVGMDFVLDYKPVPENVTNPEITLTSSDENVVSVSQDGRVTAKMIGKAYINLSQSTAFETLKTIEVQVMPVATAIELENVELFEGTNKKVIVNVTPSDGYNVFDWKSDNEEVATVADDGTITGKKPGTANISVSSQDGSQLTATAVVTVKEVIPIDKITLSEPGYDMMIGDKTLINCLLEPIDASVGLLSWSTTNDRVATVDADGLVTAVGAGEAEIIAQDPLSGLSASIAVKVVGEGVVSLSLSYVRNQDELKALGWGFGQTPASVNFDAEGMTVNMSLQSNSKYRADLKMASNDRPVVLNIGTYRYLAFRMDVPGNGSLKLDTNKGDYGNNPTGVLAEDSQVIYYDLQAKPYFPTDAPSDKLTTFQLKIADVTVQPYSYKVYWVRTFKTLEDLKVYVEKENNK</sequence>
<feature type="domain" description="BIG2" evidence="2">
    <location>
        <begin position="127"/>
        <end position="201"/>
    </location>
</feature>
<dbReference type="Proteomes" id="UP001162960">
    <property type="component" value="Chromosome"/>
</dbReference>
<dbReference type="Pfam" id="PF02368">
    <property type="entry name" value="Big_2"/>
    <property type="match status" value="3"/>
</dbReference>
<evidence type="ECO:0000256" key="1">
    <source>
        <dbReference type="SAM" id="SignalP"/>
    </source>
</evidence>
<dbReference type="EMBL" id="WCRW01000001">
    <property type="protein sequence ID" value="KAB4458637.1"/>
    <property type="molecule type" value="Genomic_DNA"/>
</dbReference>
<dbReference type="InterPro" id="IPR032502">
    <property type="entry name" value="DUF4979"/>
</dbReference>
<dbReference type="KEGG" id="btho:Btheta7330_03221"/>
<evidence type="ECO:0000313" key="5">
    <source>
        <dbReference type="EMBL" id="KAB4474634.1"/>
    </source>
</evidence>
<feature type="signal peptide" evidence="1">
    <location>
        <begin position="1"/>
        <end position="28"/>
    </location>
</feature>
<dbReference type="Proteomes" id="UP001156218">
    <property type="component" value="Chromosome"/>
</dbReference>
<evidence type="ECO:0000313" key="15">
    <source>
        <dbReference type="Proteomes" id="UP000460317"/>
    </source>
</evidence>
<organism evidence="6 14">
    <name type="scientific">Bacteroides thetaiotaomicron</name>
    <dbReference type="NCBI Taxonomy" id="818"/>
    <lineage>
        <taxon>Bacteria</taxon>
        <taxon>Pseudomonadati</taxon>
        <taxon>Bacteroidota</taxon>
        <taxon>Bacteroidia</taxon>
        <taxon>Bacteroidales</taxon>
        <taxon>Bacteroidaceae</taxon>
        <taxon>Bacteroides</taxon>
    </lineage>
</organism>
<accession>A0A0P0F207</accession>
<reference evidence="7" key="4">
    <citation type="submission" date="2021-07" db="EMBL/GenBank/DDBJ databases">
        <title>Comparative genomics of Bacteroides fragilis group isolates reveals species-dependent resistance mechanisms and validates clinical tools for resistance prediction.</title>
        <authorList>
            <person name="Wallace M.J."/>
            <person name="Jean S."/>
            <person name="Wallace M.A."/>
            <person name="Carey-Ann B.D."/>
            <person name="Dantas G."/>
        </authorList>
    </citation>
    <scope>NUCLEOTIDE SEQUENCE</scope>
    <source>
        <strain evidence="7">BJH_160</strain>
    </source>
</reference>
<dbReference type="InterPro" id="IPR008964">
    <property type="entry name" value="Invasin/intimin_cell_adhesion"/>
</dbReference>
<evidence type="ECO:0000313" key="4">
    <source>
        <dbReference type="EMBL" id="KAB4458637.1"/>
    </source>
</evidence>
<dbReference type="Proteomes" id="UP001200544">
    <property type="component" value="Unassembled WGS sequence"/>
</dbReference>
<dbReference type="Proteomes" id="UP000436825">
    <property type="component" value="Unassembled WGS sequence"/>
</dbReference>
<dbReference type="InterPro" id="IPR045197">
    <property type="entry name" value="NUP210-like"/>
</dbReference>
<dbReference type="SUPFAM" id="SSF49373">
    <property type="entry name" value="Invasin/intimin cell-adhesion fragments"/>
    <property type="match status" value="3"/>
</dbReference>
<name>A0A0P0F207_BACT4</name>
<dbReference type="EMBL" id="JAQNVG010000035">
    <property type="protein sequence ID" value="MDC2237766.1"/>
    <property type="molecule type" value="Genomic_DNA"/>
</dbReference>
<dbReference type="OMA" id="TYRYLAF"/>
<reference evidence="9 12" key="1">
    <citation type="submission" date="2018-08" db="EMBL/GenBank/DDBJ databases">
        <title>A genome reference for cultivated species of the human gut microbiota.</title>
        <authorList>
            <person name="Zou Y."/>
            <person name="Xue W."/>
            <person name="Luo G."/>
        </authorList>
    </citation>
    <scope>NUCLEOTIDE SEQUENCE [LARGE SCALE GENOMIC DNA]</scope>
    <source>
        <strain evidence="9 12">AF37-12</strain>
    </source>
</reference>
<dbReference type="Proteomes" id="UP000436858">
    <property type="component" value="Unassembled WGS sequence"/>
</dbReference>
<evidence type="ECO:0000313" key="9">
    <source>
        <dbReference type="EMBL" id="RHL54926.1"/>
    </source>
</evidence>
<dbReference type="Proteomes" id="UP000283616">
    <property type="component" value="Unassembled WGS sequence"/>
</dbReference>
<feature type="domain" description="BIG2" evidence="2">
    <location>
        <begin position="210"/>
        <end position="287"/>
    </location>
</feature>
<dbReference type="EMBL" id="WCRY01000002">
    <property type="protein sequence ID" value="KAB4486879.1"/>
    <property type="molecule type" value="Genomic_DNA"/>
</dbReference>
<dbReference type="Proteomes" id="UP001217776">
    <property type="component" value="Unassembled WGS sequence"/>
</dbReference>
<dbReference type="RefSeq" id="WP_008766733.1">
    <property type="nucleotide sequence ID" value="NZ_BAABXH010000002.1"/>
</dbReference>
<dbReference type="EMBL" id="WCRS01000005">
    <property type="protein sequence ID" value="KAB4474634.1"/>
    <property type="molecule type" value="Genomic_DNA"/>
</dbReference>
<evidence type="ECO:0000313" key="7">
    <source>
        <dbReference type="EMBL" id="MCE9235752.1"/>
    </source>
</evidence>
<dbReference type="Gene3D" id="2.60.40.1080">
    <property type="match status" value="3"/>
</dbReference>
<evidence type="ECO:0000313" key="12">
    <source>
        <dbReference type="Proteomes" id="UP000283616"/>
    </source>
</evidence>
<dbReference type="Proteomes" id="UP000488521">
    <property type="component" value="Unassembled WGS sequence"/>
</dbReference>
<evidence type="ECO:0000313" key="14">
    <source>
        <dbReference type="Proteomes" id="UP000436858"/>
    </source>
</evidence>
<evidence type="ECO:0000313" key="11">
    <source>
        <dbReference type="EMBL" id="UYU91390.1"/>
    </source>
</evidence>
<evidence type="ECO:0000313" key="10">
    <source>
        <dbReference type="EMBL" id="UYU64587.1"/>
    </source>
</evidence>
<evidence type="ECO:0000313" key="16">
    <source>
        <dbReference type="Proteomes" id="UP000488521"/>
    </source>
</evidence>
<dbReference type="PROSITE" id="PS51257">
    <property type="entry name" value="PROKAR_LIPOPROTEIN"/>
    <property type="match status" value="1"/>
</dbReference>
<gene>
    <name evidence="9" type="ORF">DW011_19600</name>
    <name evidence="5" type="ORF">GAN59_09580</name>
    <name evidence="4" type="ORF">GAN75_00850</name>
    <name evidence="6" type="ORF">GAN91_02365</name>
    <name evidence="3" type="ORF">GAN93_07215</name>
    <name evidence="7" type="ORF">K0H07_01050</name>
    <name evidence="10" type="ORF">KQP68_13425</name>
    <name evidence="11" type="ORF">KQP74_01785</name>
    <name evidence="8" type="ORF">PO127_18660</name>
</gene>
<dbReference type="InterPro" id="IPR003343">
    <property type="entry name" value="Big_2"/>
</dbReference>
<dbReference type="PANTHER" id="PTHR23019:SF0">
    <property type="entry name" value="NUCLEAR PORE MEMBRANE GLYCOPROTEIN 210"/>
    <property type="match status" value="1"/>
</dbReference>
<protein>
    <submittedName>
        <fullName evidence="6">DUF4979 domain-containing protein</fullName>
    </submittedName>
    <submittedName>
        <fullName evidence="7">Ig-like domain-containing protein</fullName>
    </submittedName>
</protein>
<reference evidence="13 14" key="2">
    <citation type="journal article" date="2019" name="Nat. Med.">
        <title>A library of human gut bacterial isolates paired with longitudinal multiomics data enables mechanistic microbiome research.</title>
        <authorList>
            <person name="Poyet M."/>
            <person name="Groussin M."/>
            <person name="Gibbons S.M."/>
            <person name="Avila-Pacheco J."/>
            <person name="Jiang X."/>
            <person name="Kearney S.M."/>
            <person name="Perrotta A.R."/>
            <person name="Berdy B."/>
            <person name="Zhao S."/>
            <person name="Lieberman T.D."/>
            <person name="Swanson P.K."/>
            <person name="Smith M."/>
            <person name="Roesemann S."/>
            <person name="Alexander J.E."/>
            <person name="Rich S.A."/>
            <person name="Livny J."/>
            <person name="Vlamakis H."/>
            <person name="Clish C."/>
            <person name="Bullock K."/>
            <person name="Deik A."/>
            <person name="Scott J."/>
            <person name="Pierce K.A."/>
            <person name="Xavier R.J."/>
            <person name="Alm E.J."/>
        </authorList>
    </citation>
    <scope>NUCLEOTIDE SEQUENCE [LARGE SCALE GENOMIC DNA]</scope>
    <source>
        <strain evidence="5 16">BIOML-A156</strain>
        <strain evidence="4 13">BIOML-A160</strain>
        <strain evidence="6 14">BIOML-A162</strain>
        <strain evidence="3 15">BIOML-A165</strain>
    </source>
</reference>
<dbReference type="SMART" id="SM00635">
    <property type="entry name" value="BID_2"/>
    <property type="match status" value="2"/>
</dbReference>
<dbReference type="EMBL" id="JAHYQA010000001">
    <property type="protein sequence ID" value="MCE9235752.1"/>
    <property type="molecule type" value="Genomic_DNA"/>
</dbReference>
<dbReference type="EMBL" id="CP083680">
    <property type="protein sequence ID" value="UYU64587.1"/>
    <property type="molecule type" value="Genomic_DNA"/>
</dbReference>
<dbReference type="EMBL" id="QROV01000026">
    <property type="protein sequence ID" value="RHL54926.1"/>
    <property type="molecule type" value="Genomic_DNA"/>
</dbReference>
<dbReference type="GeneID" id="60926108"/>
<evidence type="ECO:0000313" key="8">
    <source>
        <dbReference type="EMBL" id="MDC2237766.1"/>
    </source>
</evidence>
<evidence type="ECO:0000313" key="17">
    <source>
        <dbReference type="Proteomes" id="UP001156218"/>
    </source>
</evidence>